<name>A0A3N4HM52_ASCIM</name>
<feature type="region of interest" description="Disordered" evidence="1">
    <location>
        <begin position="573"/>
        <end position="599"/>
    </location>
</feature>
<gene>
    <name evidence="3" type="ORF">BJ508DRAFT_333507</name>
</gene>
<evidence type="ECO:0000313" key="3">
    <source>
        <dbReference type="EMBL" id="RPA73986.1"/>
    </source>
</evidence>
<accession>A0A3N4HM52</accession>
<feature type="domain" description="F-box" evidence="2">
    <location>
        <begin position="13"/>
        <end position="47"/>
    </location>
</feature>
<protein>
    <recommendedName>
        <fullName evidence="2">F-box domain-containing protein</fullName>
    </recommendedName>
</protein>
<dbReference type="InterPro" id="IPR036047">
    <property type="entry name" value="F-box-like_dom_sf"/>
</dbReference>
<dbReference type="SUPFAM" id="SSF81383">
    <property type="entry name" value="F-box domain"/>
    <property type="match status" value="1"/>
</dbReference>
<dbReference type="Gene3D" id="1.20.1280.50">
    <property type="match status" value="1"/>
</dbReference>
<proteinExistence type="predicted"/>
<dbReference type="Proteomes" id="UP000275078">
    <property type="component" value="Unassembled WGS sequence"/>
</dbReference>
<feature type="compositionally biased region" description="Polar residues" evidence="1">
    <location>
        <begin position="575"/>
        <end position="599"/>
    </location>
</feature>
<evidence type="ECO:0000259" key="2">
    <source>
        <dbReference type="Pfam" id="PF12937"/>
    </source>
</evidence>
<dbReference type="AlphaFoldDB" id="A0A3N4HM52"/>
<keyword evidence="4" id="KW-1185">Reference proteome</keyword>
<reference evidence="3 4" key="1">
    <citation type="journal article" date="2018" name="Nat. Ecol. Evol.">
        <title>Pezizomycetes genomes reveal the molecular basis of ectomycorrhizal truffle lifestyle.</title>
        <authorList>
            <person name="Murat C."/>
            <person name="Payen T."/>
            <person name="Noel B."/>
            <person name="Kuo A."/>
            <person name="Morin E."/>
            <person name="Chen J."/>
            <person name="Kohler A."/>
            <person name="Krizsan K."/>
            <person name="Balestrini R."/>
            <person name="Da Silva C."/>
            <person name="Montanini B."/>
            <person name="Hainaut M."/>
            <person name="Levati E."/>
            <person name="Barry K.W."/>
            <person name="Belfiori B."/>
            <person name="Cichocki N."/>
            <person name="Clum A."/>
            <person name="Dockter R.B."/>
            <person name="Fauchery L."/>
            <person name="Guy J."/>
            <person name="Iotti M."/>
            <person name="Le Tacon F."/>
            <person name="Lindquist E.A."/>
            <person name="Lipzen A."/>
            <person name="Malagnac F."/>
            <person name="Mello A."/>
            <person name="Molinier V."/>
            <person name="Miyauchi S."/>
            <person name="Poulain J."/>
            <person name="Riccioni C."/>
            <person name="Rubini A."/>
            <person name="Sitrit Y."/>
            <person name="Splivallo R."/>
            <person name="Traeger S."/>
            <person name="Wang M."/>
            <person name="Zifcakova L."/>
            <person name="Wipf D."/>
            <person name="Zambonelli A."/>
            <person name="Paolocci F."/>
            <person name="Nowrousian M."/>
            <person name="Ottonello S."/>
            <person name="Baldrian P."/>
            <person name="Spatafora J.W."/>
            <person name="Henrissat B."/>
            <person name="Nagy L.G."/>
            <person name="Aury J.M."/>
            <person name="Wincker P."/>
            <person name="Grigoriev I.V."/>
            <person name="Bonfante P."/>
            <person name="Martin F.M."/>
        </authorList>
    </citation>
    <scope>NUCLEOTIDE SEQUENCE [LARGE SCALE GENOMIC DNA]</scope>
    <source>
        <strain evidence="3 4">RN42</strain>
    </source>
</reference>
<organism evidence="3 4">
    <name type="scientific">Ascobolus immersus RN42</name>
    <dbReference type="NCBI Taxonomy" id="1160509"/>
    <lineage>
        <taxon>Eukaryota</taxon>
        <taxon>Fungi</taxon>
        <taxon>Dikarya</taxon>
        <taxon>Ascomycota</taxon>
        <taxon>Pezizomycotina</taxon>
        <taxon>Pezizomycetes</taxon>
        <taxon>Pezizales</taxon>
        <taxon>Ascobolaceae</taxon>
        <taxon>Ascobolus</taxon>
    </lineage>
</organism>
<dbReference type="EMBL" id="ML119804">
    <property type="protein sequence ID" value="RPA73986.1"/>
    <property type="molecule type" value="Genomic_DNA"/>
</dbReference>
<evidence type="ECO:0000313" key="4">
    <source>
        <dbReference type="Proteomes" id="UP000275078"/>
    </source>
</evidence>
<dbReference type="Pfam" id="PF12937">
    <property type="entry name" value="F-box-like"/>
    <property type="match status" value="1"/>
</dbReference>
<dbReference type="InterPro" id="IPR001810">
    <property type="entry name" value="F-box_dom"/>
</dbReference>
<evidence type="ECO:0000256" key="1">
    <source>
        <dbReference type="SAM" id="MobiDB-lite"/>
    </source>
</evidence>
<sequence length="653" mass="74690">MDQATHDMDLVFVLPMELCHAVLSYLPDETLVLCTRVSKPWKQHIESYCVHVRLRQTLPAIIMDRLFGADSLLQFDRYAYFHDRAKLNRRPNLEKLSVNQPTHSGCLGRDTDRMREYQVYRAPNNQQHILVKILDDPDHRAKLIEWSYSEELHDLNFGSEFAEQTKDRLSLENTFRHQVAHSSACEDCCRYSMFTLHDYLPDTSLAVISRYCDNVRLRDGRDGFCKMAPRRVFFGLDLTRDYVRWRLLAYETGESPILELRDPGTRCHYIRSSSSTGSELLQAAAVKQLRILRWYGMSEVVIHDPVSGIMSPSLRPPSLGIMSPSKRPPSFGYYLPSRLFVEHTILPFCAPDGPFLLATELHDGLHGKYLAVHIYDCSTPPRMRLKQAMPMTKEQVNSYVHGLCELKVVVREGTHHHTSLPISGFSGHGTVSSAELYCCLFGMVRSTYLGPPNPVHDDETEAEIFDLDDDDNDDLWARELLPPIVWRSELLCFSPNLVAPGSRGYFSPDFTSHARFTLVPIAMEVYPMEQALCTTSLNSIIDPVRRISIREENFNDYYIYNWIAQHFEEVPSLTAGPSSSQNNGTHTGEQPSDSHQPSSAAAWPVIRLQEAQKISWTEDVSKMPEYKDTCRRRLSFSSSDELVKFGNRVVLLD</sequence>